<evidence type="ECO:0000313" key="3">
    <source>
        <dbReference type="Proteomes" id="UP000319897"/>
    </source>
</evidence>
<feature type="region of interest" description="Disordered" evidence="1">
    <location>
        <begin position="1"/>
        <end position="21"/>
    </location>
</feature>
<reference evidence="2 3" key="1">
    <citation type="submission" date="2019-06" db="EMBL/GenBank/DDBJ databases">
        <authorList>
            <person name="Lee I."/>
            <person name="Jang G.I."/>
            <person name="Hwang C.Y."/>
        </authorList>
    </citation>
    <scope>NUCLEOTIDE SEQUENCE [LARGE SCALE GENOMIC DNA]</scope>
    <source>
        <strain evidence="2 3">PAMC 28131</strain>
    </source>
</reference>
<sequence>MSEDEDFHIRPGRIRSSRSQRARPFVAQVLAGVRRQGGTVRNVRSGRKAPSSRFGRGQRAALQASVRINARSRIVVVKARIVRHGARPTSLASHVNYLRREGVTRDGEKASLFGPDGEVSDPHAFAKLCSEDRHHFRFIISPEDAVEMDDLRSYARDLMGQMANDLDTGLDWVAVDHWNTDNPHLHVLVRGRTDSGEDLVMSRDYVSEGIRDRARGLVTLELGPRTDQQIQHHINRQVEAERWTQLDRQLQQGQDRHGLIDVAPAPGRPPEAIDVARVGRLRKLETLGLATQIGPGQWMMAEEAEPMLRELGERGDIIKRMHRALGDRGIERGSASFVLASERIDPPVIGRLMARGLDDELKGTAYAIVDGTDGRTHHIRLPDLEATSDAAPGAIVELRTFDDARGHRRVALAIRSDIDINRQVTAIGATWLDRQSIAREPMALSDSGFGAEVRDAMEQRAVHLVGEGLAEQRGRRIIFTARLLETLRQRELNQCAGRMADEIGLPHNPSAPGEHVSGNYQRRIALTSGRFAMIGNGFGFQLVPWSPALERLLGREVSGVMRDNGGIDWSFGRRRELGL</sequence>
<dbReference type="InterPro" id="IPR021795">
    <property type="entry name" value="DUF3363"/>
</dbReference>
<feature type="compositionally biased region" description="Basic residues" evidence="1">
    <location>
        <begin position="10"/>
        <end position="21"/>
    </location>
</feature>
<evidence type="ECO:0000256" key="1">
    <source>
        <dbReference type="SAM" id="MobiDB-lite"/>
    </source>
</evidence>
<dbReference type="Pfam" id="PF11843">
    <property type="entry name" value="DUF3363"/>
    <property type="match status" value="1"/>
</dbReference>
<dbReference type="Proteomes" id="UP000319897">
    <property type="component" value="Unassembled WGS sequence"/>
</dbReference>
<protein>
    <submittedName>
        <fullName evidence="2">DUF3363 domain-containing protein</fullName>
    </submittedName>
</protein>
<dbReference type="EMBL" id="VFSU01000007">
    <property type="protein sequence ID" value="TPE64741.1"/>
    <property type="molecule type" value="Genomic_DNA"/>
</dbReference>
<evidence type="ECO:0000313" key="2">
    <source>
        <dbReference type="EMBL" id="TPE64741.1"/>
    </source>
</evidence>
<gene>
    <name evidence="2" type="ORF">FJQ54_00775</name>
</gene>
<keyword evidence="3" id="KW-1185">Reference proteome</keyword>
<name>A0A501XVX4_9SPHN</name>
<dbReference type="RefSeq" id="WP_140926389.1">
    <property type="nucleotide sequence ID" value="NZ_VFSU01000007.1"/>
</dbReference>
<proteinExistence type="predicted"/>
<accession>A0A501XVX4</accession>
<comment type="caution">
    <text evidence="2">The sequence shown here is derived from an EMBL/GenBank/DDBJ whole genome shotgun (WGS) entry which is preliminary data.</text>
</comment>
<dbReference type="AlphaFoldDB" id="A0A501XVX4"/>
<dbReference type="OrthoDB" id="9809969at2"/>
<organism evidence="2 3">
    <name type="scientific">Sandaracinobacter neustonicus</name>
    <dbReference type="NCBI Taxonomy" id="1715348"/>
    <lineage>
        <taxon>Bacteria</taxon>
        <taxon>Pseudomonadati</taxon>
        <taxon>Pseudomonadota</taxon>
        <taxon>Alphaproteobacteria</taxon>
        <taxon>Sphingomonadales</taxon>
        <taxon>Sphingosinicellaceae</taxon>
        <taxon>Sandaracinobacter</taxon>
    </lineage>
</organism>